<dbReference type="AlphaFoldDB" id="G5C8N2"/>
<keyword evidence="7 10" id="KW-0472">Membrane</keyword>
<dbReference type="GO" id="GO:0016020">
    <property type="term" value="C:membrane"/>
    <property type="evidence" value="ECO:0007669"/>
    <property type="project" value="UniProtKB-SubCell"/>
</dbReference>
<evidence type="ECO:0000256" key="1">
    <source>
        <dbReference type="ARBA" id="ARBA00004141"/>
    </source>
</evidence>
<dbReference type="SUPFAM" id="SSF81321">
    <property type="entry name" value="Family A G protein-coupled receptor-like"/>
    <property type="match status" value="1"/>
</dbReference>
<dbReference type="PANTHER" id="PTHR48018">
    <property type="entry name" value="OLFACTORY RECEPTOR"/>
    <property type="match status" value="1"/>
</dbReference>
<evidence type="ECO:0000259" key="11">
    <source>
        <dbReference type="PROSITE" id="PS50262"/>
    </source>
</evidence>
<sequence>MPLFSAFLSIYIVIVISNLGLILVIRTDTRLSTPMYSFLRNLAFVDFCYNSVIKPKMLSNFLYQRNVVSFHACAAQLGCFLNFMVSECLLLVSMAHDRYMAICDPLVYMVRMSPGLCTQLVAIPYGYSSWMALFHTTLTFHLCYCCSNIINHFYCDDMPLLRFTCSDTHSKELCLLICAGITFLSSVLIVFVS</sequence>
<dbReference type="GO" id="GO:0004930">
    <property type="term" value="F:G protein-coupled receptor activity"/>
    <property type="evidence" value="ECO:0007669"/>
    <property type="project" value="UniProtKB-KW"/>
</dbReference>
<name>G5C8N2_HETGA</name>
<keyword evidence="3 10" id="KW-0812">Transmembrane</keyword>
<keyword evidence="4" id="KW-0552">Olfaction</keyword>
<evidence type="ECO:0000256" key="2">
    <source>
        <dbReference type="ARBA" id="ARBA00022606"/>
    </source>
</evidence>
<organism evidence="12 13">
    <name type="scientific">Heterocephalus glaber</name>
    <name type="common">Naked mole rat</name>
    <dbReference type="NCBI Taxonomy" id="10181"/>
    <lineage>
        <taxon>Eukaryota</taxon>
        <taxon>Metazoa</taxon>
        <taxon>Chordata</taxon>
        <taxon>Craniata</taxon>
        <taxon>Vertebrata</taxon>
        <taxon>Euteleostomi</taxon>
        <taxon>Mammalia</taxon>
        <taxon>Eutheria</taxon>
        <taxon>Euarchontoglires</taxon>
        <taxon>Glires</taxon>
        <taxon>Rodentia</taxon>
        <taxon>Hystricomorpha</taxon>
        <taxon>Bathyergidae</taxon>
        <taxon>Heterocephalus</taxon>
    </lineage>
</organism>
<proteinExistence type="predicted"/>
<evidence type="ECO:0000256" key="4">
    <source>
        <dbReference type="ARBA" id="ARBA00022725"/>
    </source>
</evidence>
<dbReference type="Proteomes" id="UP000006813">
    <property type="component" value="Unassembled WGS sequence"/>
</dbReference>
<comment type="subcellular location">
    <subcellularLocation>
        <location evidence="1">Membrane</location>
        <topology evidence="1">Multi-pass membrane protein</topology>
    </subcellularLocation>
</comment>
<accession>G5C8N2</accession>
<reference evidence="12 13" key="1">
    <citation type="journal article" date="2011" name="Nature">
        <title>Genome sequencing reveals insights into physiology and longevity of the naked mole rat.</title>
        <authorList>
            <person name="Kim E.B."/>
            <person name="Fang X."/>
            <person name="Fushan A.A."/>
            <person name="Huang Z."/>
            <person name="Lobanov A.V."/>
            <person name="Han L."/>
            <person name="Marino S.M."/>
            <person name="Sun X."/>
            <person name="Turanov A.A."/>
            <person name="Yang P."/>
            <person name="Yim S.H."/>
            <person name="Zhao X."/>
            <person name="Kasaikina M.V."/>
            <person name="Stoletzki N."/>
            <person name="Peng C."/>
            <person name="Polak P."/>
            <person name="Xiong Z."/>
            <person name="Kiezun A."/>
            <person name="Zhu Y."/>
            <person name="Chen Y."/>
            <person name="Kryukov G.V."/>
            <person name="Zhang Q."/>
            <person name="Peshkin L."/>
            <person name="Yang L."/>
            <person name="Bronson R.T."/>
            <person name="Buffenstein R."/>
            <person name="Wang B."/>
            <person name="Han C."/>
            <person name="Li Q."/>
            <person name="Chen L."/>
            <person name="Zhao W."/>
            <person name="Sunyaev S.R."/>
            <person name="Park T.J."/>
            <person name="Zhang G."/>
            <person name="Wang J."/>
            <person name="Gladyshev V.N."/>
        </authorList>
    </citation>
    <scope>NUCLEOTIDE SEQUENCE [LARGE SCALE GENOMIC DNA]</scope>
</reference>
<keyword evidence="9" id="KW-0807">Transducer</keyword>
<feature type="transmembrane region" description="Helical" evidence="10">
    <location>
        <begin position="133"/>
        <end position="153"/>
    </location>
</feature>
<feature type="transmembrane region" description="Helical" evidence="10">
    <location>
        <begin position="68"/>
        <end position="94"/>
    </location>
</feature>
<dbReference type="PRINTS" id="PR00245">
    <property type="entry name" value="OLFACTORYR"/>
</dbReference>
<feature type="transmembrane region" description="Helical" evidence="10">
    <location>
        <begin position="173"/>
        <end position="192"/>
    </location>
</feature>
<keyword evidence="2" id="KW-0716">Sensory transduction</keyword>
<dbReference type="PROSITE" id="PS50262">
    <property type="entry name" value="G_PROTEIN_RECEP_F1_2"/>
    <property type="match status" value="1"/>
</dbReference>
<dbReference type="InterPro" id="IPR000725">
    <property type="entry name" value="Olfact_rcpt"/>
</dbReference>
<feature type="domain" description="G-protein coupled receptors family 1 profile" evidence="11">
    <location>
        <begin position="17"/>
        <end position="193"/>
    </location>
</feature>
<evidence type="ECO:0000313" key="12">
    <source>
        <dbReference type="EMBL" id="EHB17893.1"/>
    </source>
</evidence>
<evidence type="ECO:0000256" key="5">
    <source>
        <dbReference type="ARBA" id="ARBA00022989"/>
    </source>
</evidence>
<feature type="transmembrane region" description="Helical" evidence="10">
    <location>
        <begin position="6"/>
        <end position="25"/>
    </location>
</feature>
<keyword evidence="6" id="KW-0297">G-protein coupled receptor</keyword>
<dbReference type="GO" id="GO:0004984">
    <property type="term" value="F:olfactory receptor activity"/>
    <property type="evidence" value="ECO:0007669"/>
    <property type="project" value="InterPro"/>
</dbReference>
<dbReference type="InterPro" id="IPR017452">
    <property type="entry name" value="GPCR_Rhodpsn_7TM"/>
</dbReference>
<dbReference type="InParanoid" id="G5C8N2"/>
<dbReference type="Gene3D" id="1.20.1070.10">
    <property type="entry name" value="Rhodopsin 7-helix transmembrane proteins"/>
    <property type="match status" value="1"/>
</dbReference>
<evidence type="ECO:0000313" key="13">
    <source>
        <dbReference type="Proteomes" id="UP000006813"/>
    </source>
</evidence>
<keyword evidence="5 10" id="KW-1133">Transmembrane helix</keyword>
<evidence type="ECO:0000256" key="6">
    <source>
        <dbReference type="ARBA" id="ARBA00023040"/>
    </source>
</evidence>
<protein>
    <submittedName>
        <fullName evidence="12">Olfactory receptor 1044</fullName>
    </submittedName>
</protein>
<evidence type="ECO:0000256" key="9">
    <source>
        <dbReference type="ARBA" id="ARBA00023224"/>
    </source>
</evidence>
<gene>
    <name evidence="12" type="ORF">GW7_16605</name>
</gene>
<evidence type="ECO:0000256" key="3">
    <source>
        <dbReference type="ARBA" id="ARBA00022692"/>
    </source>
</evidence>
<dbReference type="EMBL" id="JH173921">
    <property type="protein sequence ID" value="EHB17893.1"/>
    <property type="molecule type" value="Genomic_DNA"/>
</dbReference>
<dbReference type="Pfam" id="PF13853">
    <property type="entry name" value="7tm_4"/>
    <property type="match status" value="1"/>
</dbReference>
<keyword evidence="8 12" id="KW-0675">Receptor</keyword>
<evidence type="ECO:0000256" key="8">
    <source>
        <dbReference type="ARBA" id="ARBA00023170"/>
    </source>
</evidence>
<evidence type="ECO:0000256" key="10">
    <source>
        <dbReference type="SAM" id="Phobius"/>
    </source>
</evidence>
<evidence type="ECO:0000256" key="7">
    <source>
        <dbReference type="ARBA" id="ARBA00023136"/>
    </source>
</evidence>